<feature type="transmembrane region" description="Helical" evidence="8">
    <location>
        <begin position="16"/>
        <end position="37"/>
    </location>
</feature>
<keyword evidence="2" id="KW-0813">Transport</keyword>
<reference evidence="10" key="1">
    <citation type="submission" date="2007-12" db="EMBL/GenBank/DDBJ databases">
        <title>Annotation of Entamoeba dispar SAW760.</title>
        <authorList>
            <person name="Lorenzi H."/>
            <person name="Inman J."/>
            <person name="Schobel S."/>
            <person name="Amedeo P."/>
            <person name="Caler E."/>
        </authorList>
    </citation>
    <scope>NUCLEOTIDE SEQUENCE [LARGE SCALE GENOMIC DNA]</scope>
    <source>
        <strain evidence="10">ATCC PRA-260 / SAW760</strain>
    </source>
</reference>
<keyword evidence="10" id="KW-1185">Reference proteome</keyword>
<dbReference type="EMBL" id="DS550271">
    <property type="protein sequence ID" value="EDR23562.1"/>
    <property type="molecule type" value="Genomic_DNA"/>
</dbReference>
<evidence type="ECO:0000313" key="10">
    <source>
        <dbReference type="Proteomes" id="UP000008076"/>
    </source>
</evidence>
<dbReference type="OMA" id="FFNIPNY"/>
<feature type="transmembrane region" description="Helical" evidence="8">
    <location>
        <begin position="284"/>
        <end position="312"/>
    </location>
</feature>
<dbReference type="Pfam" id="PF07690">
    <property type="entry name" value="MFS_1"/>
    <property type="match status" value="1"/>
</dbReference>
<feature type="transmembrane region" description="Helical" evidence="8">
    <location>
        <begin position="145"/>
        <end position="167"/>
    </location>
</feature>
<feature type="transmembrane region" description="Helical" evidence="8">
    <location>
        <begin position="384"/>
        <end position="408"/>
    </location>
</feature>
<evidence type="ECO:0000256" key="8">
    <source>
        <dbReference type="SAM" id="Phobius"/>
    </source>
</evidence>
<dbReference type="Proteomes" id="UP000008076">
    <property type="component" value="Unassembled WGS sequence"/>
</dbReference>
<evidence type="ECO:0000313" key="9">
    <source>
        <dbReference type="EMBL" id="EDR23562.1"/>
    </source>
</evidence>
<dbReference type="VEuPathDB" id="AmoebaDB:EDI_291360"/>
<evidence type="ECO:0000256" key="2">
    <source>
        <dbReference type="ARBA" id="ARBA00022448"/>
    </source>
</evidence>
<feature type="region of interest" description="Disordered" evidence="7">
    <location>
        <begin position="202"/>
        <end position="276"/>
    </location>
</feature>
<dbReference type="InterPro" id="IPR050171">
    <property type="entry name" value="MFS_Transporters"/>
</dbReference>
<evidence type="ECO:0008006" key="11">
    <source>
        <dbReference type="Google" id="ProtNLM"/>
    </source>
</evidence>
<feature type="region of interest" description="Disordered" evidence="7">
    <location>
        <begin position="490"/>
        <end position="562"/>
    </location>
</feature>
<dbReference type="OrthoDB" id="28976at2759"/>
<dbReference type="InterPro" id="IPR036259">
    <property type="entry name" value="MFS_trans_sf"/>
</dbReference>
<dbReference type="AlphaFoldDB" id="B0EPI5"/>
<organism evidence="10">
    <name type="scientific">Entamoeba dispar (strain ATCC PRA-260 / SAW760)</name>
    <dbReference type="NCBI Taxonomy" id="370354"/>
    <lineage>
        <taxon>Eukaryota</taxon>
        <taxon>Amoebozoa</taxon>
        <taxon>Evosea</taxon>
        <taxon>Archamoebae</taxon>
        <taxon>Mastigamoebida</taxon>
        <taxon>Entamoebidae</taxon>
        <taxon>Entamoeba</taxon>
    </lineage>
</organism>
<evidence type="ECO:0000256" key="5">
    <source>
        <dbReference type="ARBA" id="ARBA00022989"/>
    </source>
</evidence>
<evidence type="ECO:0000256" key="6">
    <source>
        <dbReference type="ARBA" id="ARBA00023136"/>
    </source>
</evidence>
<evidence type="ECO:0000256" key="4">
    <source>
        <dbReference type="ARBA" id="ARBA00022692"/>
    </source>
</evidence>
<feature type="compositionally biased region" description="Basic and acidic residues" evidence="7">
    <location>
        <begin position="254"/>
        <end position="269"/>
    </location>
</feature>
<keyword evidence="5 8" id="KW-1133">Transmembrane helix</keyword>
<dbReference type="GO" id="GO:0022857">
    <property type="term" value="F:transmembrane transporter activity"/>
    <property type="evidence" value="ECO:0007669"/>
    <property type="project" value="InterPro"/>
</dbReference>
<dbReference type="InterPro" id="IPR011701">
    <property type="entry name" value="MFS"/>
</dbReference>
<keyword evidence="4 8" id="KW-0812">Transmembrane</keyword>
<feature type="transmembrane region" description="Helical" evidence="8">
    <location>
        <begin position="332"/>
        <end position="354"/>
    </location>
</feature>
<feature type="transmembrane region" description="Helical" evidence="8">
    <location>
        <begin position="109"/>
        <end position="133"/>
    </location>
</feature>
<dbReference type="RefSeq" id="XP_001740044.1">
    <property type="nucleotide sequence ID" value="XM_001739992.1"/>
</dbReference>
<dbReference type="Gene3D" id="1.20.1250.20">
    <property type="entry name" value="MFS general substrate transporter like domains"/>
    <property type="match status" value="2"/>
</dbReference>
<dbReference type="GO" id="GO:0005886">
    <property type="term" value="C:plasma membrane"/>
    <property type="evidence" value="ECO:0007669"/>
    <property type="project" value="UniProtKB-SubCell"/>
</dbReference>
<evidence type="ECO:0000256" key="7">
    <source>
        <dbReference type="SAM" id="MobiDB-lite"/>
    </source>
</evidence>
<feature type="transmembrane region" description="Helical" evidence="8">
    <location>
        <begin position="85"/>
        <end position="103"/>
    </location>
</feature>
<feature type="transmembrane region" description="Helical" evidence="8">
    <location>
        <begin position="49"/>
        <end position="73"/>
    </location>
</feature>
<dbReference type="PANTHER" id="PTHR23517">
    <property type="entry name" value="RESISTANCE PROTEIN MDTM, PUTATIVE-RELATED-RELATED"/>
    <property type="match status" value="1"/>
</dbReference>
<feature type="compositionally biased region" description="Basic and acidic residues" evidence="7">
    <location>
        <begin position="501"/>
        <end position="510"/>
    </location>
</feature>
<proteinExistence type="predicted"/>
<comment type="subcellular location">
    <subcellularLocation>
        <location evidence="1">Cell membrane</location>
        <topology evidence="1">Multi-pass membrane protein</topology>
    </subcellularLocation>
</comment>
<dbReference type="eggNOG" id="ENOG502RDFH">
    <property type="taxonomic scope" value="Eukaryota"/>
</dbReference>
<evidence type="ECO:0000256" key="3">
    <source>
        <dbReference type="ARBA" id="ARBA00022475"/>
    </source>
</evidence>
<dbReference type="SUPFAM" id="SSF103473">
    <property type="entry name" value="MFS general substrate transporter"/>
    <property type="match status" value="1"/>
</dbReference>
<feature type="compositionally biased region" description="Basic and acidic residues" evidence="7">
    <location>
        <begin position="204"/>
        <end position="222"/>
    </location>
</feature>
<protein>
    <recommendedName>
        <fullName evidence="11">Major facilitator superfamily (MFS) profile domain-containing protein</fullName>
    </recommendedName>
</protein>
<accession>B0EPI5</accession>
<sequence>MSTLQKIKSFIQFFNIPNYFIGGFTINMATYFCWLIIPLLMKENGASSFLIGLADAVTFGICGLLCPVIGLFLNKKWFPIADICRIGFVLQAISGICIALYYIKGTLLLPIFFILILQSFALAFFWSICEFMLSEEAYKGEVNKVISRFACSWSLGKAIGFCVSGPMKTAFGNTFSLYFSSFISLISFVLFPRMPRNRSGITRSEAKALRKKETNGKGHESVSDISVDIEELNNSKSGSSDESEEQPKSSIQRNEIKNITKEEKKEKNNSSKKKKQPKPIYTPYYFMMYYFNNLVIHFTVYGTIAVFGNQYIDFVDENKIVLNGVNDDPATFASVFLGIIYFSQTITFFVLGLFHHWQYVLSLNIIVQIIIAGVSVGMVFIRNGWILCAFAVVIGIISGYELQSIVVYSVSSPPKNKGKILGLTECVGELTCSLCPLFAGLLATAMDDRRYALYQGIVLQVIGIVLCATLMTVTKVLEIRRKKRVGEGAGIEMLEEGQESSEDKKEKEQMSSELFEDSPKTKPTQVESDQKSDVEVPMVIVKKEEESESSTLSSSSNNSEDD</sequence>
<name>B0EPI5_ENTDS</name>
<dbReference type="KEGG" id="edi:EDI_291360"/>
<dbReference type="GeneID" id="5885193"/>
<feature type="transmembrane region" description="Helical" evidence="8">
    <location>
        <begin position="452"/>
        <end position="474"/>
    </location>
</feature>
<feature type="transmembrane region" description="Helical" evidence="8">
    <location>
        <begin position="361"/>
        <end position="378"/>
    </location>
</feature>
<evidence type="ECO:0000256" key="1">
    <source>
        <dbReference type="ARBA" id="ARBA00004651"/>
    </source>
</evidence>
<dbReference type="PANTHER" id="PTHR23517:SF3">
    <property type="entry name" value="INTEGRAL MEMBRANE TRANSPORT PROTEIN"/>
    <property type="match status" value="1"/>
</dbReference>
<keyword evidence="3" id="KW-1003">Cell membrane</keyword>
<feature type="transmembrane region" description="Helical" evidence="8">
    <location>
        <begin position="173"/>
        <end position="191"/>
    </location>
</feature>
<gene>
    <name evidence="9" type="ORF">EDI_291360</name>
</gene>
<feature type="transmembrane region" description="Helical" evidence="8">
    <location>
        <begin position="420"/>
        <end position="446"/>
    </location>
</feature>
<keyword evidence="6 8" id="KW-0472">Membrane</keyword>
<feature type="compositionally biased region" description="Low complexity" evidence="7">
    <location>
        <begin position="549"/>
        <end position="562"/>
    </location>
</feature>